<dbReference type="PANTHER" id="PTHR33284">
    <property type="entry name" value="RIBOSOMAL PROTEIN L25/GLN-TRNA SYNTHETASE, ANTI-CODON-BINDING DOMAIN-CONTAINING PROTEIN"/>
    <property type="match status" value="1"/>
</dbReference>
<reference evidence="9 10" key="1">
    <citation type="submission" date="2018-07" db="EMBL/GenBank/DDBJ databases">
        <title>Genomic Encyclopedia of Type Strains, Phase IV (KMG-IV): sequencing the most valuable type-strain genomes for metagenomic binning, comparative biology and taxonomic classification.</title>
        <authorList>
            <person name="Goeker M."/>
        </authorList>
    </citation>
    <scope>NUCLEOTIDE SEQUENCE [LARGE SCALE GENOMIC DNA]</scope>
    <source>
        <strain evidence="9 10">DSM 25281</strain>
    </source>
</reference>
<evidence type="ECO:0000256" key="4">
    <source>
        <dbReference type="ARBA" id="ARBA00023274"/>
    </source>
</evidence>
<protein>
    <recommendedName>
        <fullName evidence="5">Large ribosomal subunit protein bL25</fullName>
    </recommendedName>
    <alternativeName>
        <fullName evidence="5">General stress protein CTC</fullName>
    </alternativeName>
</protein>
<keyword evidence="2 5" id="KW-0694">RNA-binding</keyword>
<sequence>MATVLEAKTREKGKRSDLRKLRMEGNFPAVVYGNKADNETIFVSEADFIKTIRETGRNGVISLKYDGNTQNVILNEYQADTIKNEILHADFLVVDLSAEIDADVRVELTGTAAGVKDGGVLQQPLYEVSITAKPNDIPESIQVDVSELQVGEVVTIGDVKGNYSVTINHEDDETVASILAPRQEEEISTGEQQESGVPENEEGRETEASEESEKE</sequence>
<evidence type="ECO:0000256" key="3">
    <source>
        <dbReference type="ARBA" id="ARBA00022980"/>
    </source>
</evidence>
<dbReference type="GO" id="GO:0022625">
    <property type="term" value="C:cytosolic large ribosomal subunit"/>
    <property type="evidence" value="ECO:0007669"/>
    <property type="project" value="TreeGrafter"/>
</dbReference>
<comment type="caution">
    <text evidence="9">The sequence shown here is derived from an EMBL/GenBank/DDBJ whole genome shotgun (WGS) entry which is preliminary data.</text>
</comment>
<gene>
    <name evidence="5" type="primary">rplY</name>
    <name evidence="5" type="synonym">ctc</name>
    <name evidence="9" type="ORF">DFR59_11830</name>
</gene>
<name>A0A370G5B6_9BACI</name>
<dbReference type="Gene3D" id="2.170.120.20">
    <property type="entry name" value="Ribosomal protein L25, beta domain"/>
    <property type="match status" value="1"/>
</dbReference>
<dbReference type="RefSeq" id="WP_114746969.1">
    <property type="nucleotide sequence ID" value="NZ_QQAY01000018.1"/>
</dbReference>
<evidence type="ECO:0000256" key="1">
    <source>
        <dbReference type="ARBA" id="ARBA00022730"/>
    </source>
</evidence>
<dbReference type="InterPro" id="IPR037121">
    <property type="entry name" value="Ribosomal_bL25_C"/>
</dbReference>
<dbReference type="Proteomes" id="UP000255326">
    <property type="component" value="Unassembled WGS sequence"/>
</dbReference>
<evidence type="ECO:0000259" key="7">
    <source>
        <dbReference type="Pfam" id="PF01386"/>
    </source>
</evidence>
<dbReference type="InterPro" id="IPR029751">
    <property type="entry name" value="Ribosomal_L25_dom"/>
</dbReference>
<dbReference type="Pfam" id="PF14693">
    <property type="entry name" value="Ribosomal_TL5_C"/>
    <property type="match status" value="1"/>
</dbReference>
<keyword evidence="3 5" id="KW-0689">Ribosomal protein</keyword>
<dbReference type="PANTHER" id="PTHR33284:SF1">
    <property type="entry name" value="RIBOSOMAL PROTEIN L25_GLN-TRNA SYNTHETASE, ANTI-CODON-BINDING DOMAIN-CONTAINING PROTEIN"/>
    <property type="match status" value="1"/>
</dbReference>
<evidence type="ECO:0000256" key="5">
    <source>
        <dbReference type="HAMAP-Rule" id="MF_01334"/>
    </source>
</evidence>
<dbReference type="EMBL" id="QQAY01000018">
    <property type="protein sequence ID" value="RDI38410.1"/>
    <property type="molecule type" value="Genomic_DNA"/>
</dbReference>
<dbReference type="AlphaFoldDB" id="A0A370G5B6"/>
<dbReference type="NCBIfam" id="NF004133">
    <property type="entry name" value="PRK05618.2-4"/>
    <property type="match status" value="1"/>
</dbReference>
<feature type="domain" description="Large ribosomal subunit protein bL25 beta" evidence="8">
    <location>
        <begin position="100"/>
        <end position="182"/>
    </location>
</feature>
<dbReference type="InterPro" id="IPR001021">
    <property type="entry name" value="Ribosomal_bL25_long"/>
</dbReference>
<evidence type="ECO:0000259" key="8">
    <source>
        <dbReference type="Pfam" id="PF14693"/>
    </source>
</evidence>
<keyword evidence="4 5" id="KW-0687">Ribonucleoprotein</keyword>
<dbReference type="Gene3D" id="2.40.240.10">
    <property type="entry name" value="Ribosomal Protein L25, Chain P"/>
    <property type="match status" value="1"/>
</dbReference>
<dbReference type="CDD" id="cd00495">
    <property type="entry name" value="Ribosomal_L25_TL5_CTC"/>
    <property type="match status" value="1"/>
</dbReference>
<dbReference type="GO" id="GO:0003735">
    <property type="term" value="F:structural constituent of ribosome"/>
    <property type="evidence" value="ECO:0007669"/>
    <property type="project" value="InterPro"/>
</dbReference>
<dbReference type="NCBIfam" id="TIGR00731">
    <property type="entry name" value="bL25_bact_ctc"/>
    <property type="match status" value="1"/>
</dbReference>
<accession>A0A370G5B6</accession>
<dbReference type="InterPro" id="IPR020056">
    <property type="entry name" value="Rbsml_bL25/Gln-tRNA_synth_N"/>
</dbReference>
<evidence type="ECO:0000256" key="6">
    <source>
        <dbReference type="SAM" id="MobiDB-lite"/>
    </source>
</evidence>
<comment type="subunit">
    <text evidence="5">Part of the 50S ribosomal subunit; part of the 5S rRNA/L5/L18/L25 subcomplex. Contacts the 5S rRNA. Binds to the 5S rRNA independently of L5 and L18.</text>
</comment>
<dbReference type="GO" id="GO:0008097">
    <property type="term" value="F:5S rRNA binding"/>
    <property type="evidence" value="ECO:0007669"/>
    <property type="project" value="InterPro"/>
</dbReference>
<dbReference type="InterPro" id="IPR020930">
    <property type="entry name" value="Ribosomal_uL5_bac-type"/>
</dbReference>
<evidence type="ECO:0000313" key="10">
    <source>
        <dbReference type="Proteomes" id="UP000255326"/>
    </source>
</evidence>
<evidence type="ECO:0000313" key="9">
    <source>
        <dbReference type="EMBL" id="RDI38410.1"/>
    </source>
</evidence>
<keyword evidence="1 5" id="KW-0699">rRNA-binding</keyword>
<feature type="compositionally biased region" description="Basic and acidic residues" evidence="6">
    <location>
        <begin position="201"/>
        <end position="215"/>
    </location>
</feature>
<dbReference type="Pfam" id="PF01386">
    <property type="entry name" value="Ribosomal_L25p"/>
    <property type="match status" value="1"/>
</dbReference>
<dbReference type="SUPFAM" id="SSF50715">
    <property type="entry name" value="Ribosomal protein L25-like"/>
    <property type="match status" value="1"/>
</dbReference>
<organism evidence="9 10">
    <name type="scientific">Falsibacillus pallidus</name>
    <dbReference type="NCBI Taxonomy" id="493781"/>
    <lineage>
        <taxon>Bacteria</taxon>
        <taxon>Bacillati</taxon>
        <taxon>Bacillota</taxon>
        <taxon>Bacilli</taxon>
        <taxon>Bacillales</taxon>
        <taxon>Bacillaceae</taxon>
        <taxon>Falsibacillus</taxon>
    </lineage>
</organism>
<feature type="region of interest" description="Disordered" evidence="6">
    <location>
        <begin position="179"/>
        <end position="215"/>
    </location>
</feature>
<dbReference type="InterPro" id="IPR011035">
    <property type="entry name" value="Ribosomal_bL25/Gln-tRNA_synth"/>
</dbReference>
<proteinExistence type="inferred from homology"/>
<dbReference type="GO" id="GO:0006412">
    <property type="term" value="P:translation"/>
    <property type="evidence" value="ECO:0007669"/>
    <property type="project" value="UniProtKB-UniRule"/>
</dbReference>
<keyword evidence="10" id="KW-1185">Reference proteome</keyword>
<dbReference type="InterPro" id="IPR020057">
    <property type="entry name" value="Ribosomal_bL25_b-dom"/>
</dbReference>
<dbReference type="HAMAP" id="MF_01334">
    <property type="entry name" value="Ribosomal_bL25_CTC"/>
    <property type="match status" value="1"/>
</dbReference>
<feature type="domain" description="Large ribosomal subunit protein bL25 L25" evidence="7">
    <location>
        <begin position="5"/>
        <end position="91"/>
    </location>
</feature>
<comment type="similarity">
    <text evidence="5">Belongs to the bacterial ribosomal protein bL25 family. CTC subfamily.</text>
</comment>
<dbReference type="OrthoDB" id="9790002at2"/>
<comment type="function">
    <text evidence="5">This is one of the proteins that binds to the 5S RNA in the ribosome where it forms part of the central protuberance.</text>
</comment>
<evidence type="ECO:0000256" key="2">
    <source>
        <dbReference type="ARBA" id="ARBA00022884"/>
    </source>
</evidence>